<sequence length="209" mass="23092">MSPTQLHDQYVNKELPNNGMVQPPLKINKDSHFIKKLPSSSSSSSFSTPVINGGASKPPQPRYPVIIYTHSPKVIHTHPRDFMALVQKLTGYSPSEDEPANPKPKCSDENSDENVKKSVISDDNESTSVVTDENINGNSCTFGDSQVNSRFVLPNPGFNSLPSFHPNSTDILSSAPPFYNNNDSLMFMHKMRSSFSTSTLDAMKELPEF</sequence>
<feature type="compositionally biased region" description="Basic and acidic residues" evidence="1">
    <location>
        <begin position="105"/>
        <end position="120"/>
    </location>
</feature>
<dbReference type="AlphaFoldDB" id="A0ABD1NNU3"/>
<dbReference type="Proteomes" id="UP001604336">
    <property type="component" value="Unassembled WGS sequence"/>
</dbReference>
<dbReference type="InterPro" id="IPR039607">
    <property type="entry name" value="VQ_8/17/18/20/21/25"/>
</dbReference>
<comment type="caution">
    <text evidence="3">The sequence shown here is derived from an EMBL/GenBank/DDBJ whole genome shotgun (WGS) entry which is preliminary data.</text>
</comment>
<dbReference type="Pfam" id="PF05678">
    <property type="entry name" value="VQ"/>
    <property type="match status" value="1"/>
</dbReference>
<proteinExistence type="predicted"/>
<reference evidence="4" key="1">
    <citation type="submission" date="2024-07" db="EMBL/GenBank/DDBJ databases">
        <title>Two chromosome-level genome assemblies of Korean endemic species Abeliophyllum distichum and Forsythia ovata (Oleaceae).</title>
        <authorList>
            <person name="Jang H."/>
        </authorList>
    </citation>
    <scope>NUCLEOTIDE SEQUENCE [LARGE SCALE GENOMIC DNA]</scope>
</reference>
<name>A0ABD1NNU3_9LAMI</name>
<dbReference type="PANTHER" id="PTHR33143">
    <property type="entry name" value="F16F4.1 PROTEIN-RELATED"/>
    <property type="match status" value="1"/>
</dbReference>
<organism evidence="3 4">
    <name type="scientific">Abeliophyllum distichum</name>
    <dbReference type="NCBI Taxonomy" id="126358"/>
    <lineage>
        <taxon>Eukaryota</taxon>
        <taxon>Viridiplantae</taxon>
        <taxon>Streptophyta</taxon>
        <taxon>Embryophyta</taxon>
        <taxon>Tracheophyta</taxon>
        <taxon>Spermatophyta</taxon>
        <taxon>Magnoliopsida</taxon>
        <taxon>eudicotyledons</taxon>
        <taxon>Gunneridae</taxon>
        <taxon>Pentapetalae</taxon>
        <taxon>asterids</taxon>
        <taxon>lamiids</taxon>
        <taxon>Lamiales</taxon>
        <taxon>Oleaceae</taxon>
        <taxon>Forsythieae</taxon>
        <taxon>Abeliophyllum</taxon>
    </lineage>
</organism>
<dbReference type="PANTHER" id="PTHR33143:SF4">
    <property type="entry name" value="VQ DOMAIN-CONTAINING PROTEIN"/>
    <property type="match status" value="1"/>
</dbReference>
<evidence type="ECO:0000313" key="3">
    <source>
        <dbReference type="EMBL" id="KAL2453067.1"/>
    </source>
</evidence>
<dbReference type="InterPro" id="IPR008889">
    <property type="entry name" value="VQ"/>
</dbReference>
<keyword evidence="4" id="KW-1185">Reference proteome</keyword>
<accession>A0ABD1NNU3</accession>
<evidence type="ECO:0000256" key="1">
    <source>
        <dbReference type="SAM" id="MobiDB-lite"/>
    </source>
</evidence>
<feature type="region of interest" description="Disordered" evidence="1">
    <location>
        <begin position="92"/>
        <end position="129"/>
    </location>
</feature>
<feature type="region of interest" description="Disordered" evidence="1">
    <location>
        <begin position="1"/>
        <end position="62"/>
    </location>
</feature>
<protein>
    <submittedName>
        <fullName evidence="3">Vq motif-containing protein 20</fullName>
    </submittedName>
</protein>
<evidence type="ECO:0000313" key="4">
    <source>
        <dbReference type="Proteomes" id="UP001604336"/>
    </source>
</evidence>
<gene>
    <name evidence="3" type="ORF">Adt_45804</name>
</gene>
<evidence type="ECO:0000259" key="2">
    <source>
        <dbReference type="Pfam" id="PF05678"/>
    </source>
</evidence>
<dbReference type="EMBL" id="JBFOLK010000879">
    <property type="protein sequence ID" value="KAL2453067.1"/>
    <property type="molecule type" value="Genomic_DNA"/>
</dbReference>
<feature type="domain" description="VQ" evidence="2">
    <location>
        <begin position="69"/>
        <end position="91"/>
    </location>
</feature>